<dbReference type="PANTHER" id="PTHR10093">
    <property type="entry name" value="IRON-SULFUR CLUSTER ASSEMBLY ENZYME NIFU HOMOLOG"/>
    <property type="match status" value="1"/>
</dbReference>
<accession>A0A2M7QAF8</accession>
<dbReference type="GO" id="GO:0051536">
    <property type="term" value="F:iron-sulfur cluster binding"/>
    <property type="evidence" value="ECO:0007669"/>
    <property type="project" value="InterPro"/>
</dbReference>
<dbReference type="Pfam" id="PF01592">
    <property type="entry name" value="NifU_N"/>
    <property type="match status" value="1"/>
</dbReference>
<evidence type="ECO:0000313" key="2">
    <source>
        <dbReference type="EMBL" id="PIY62999.1"/>
    </source>
</evidence>
<feature type="domain" description="NIF system FeS cluster assembly NifU N-terminal" evidence="1">
    <location>
        <begin position="15"/>
        <end position="129"/>
    </location>
</feature>
<proteinExistence type="predicted"/>
<sequence length="134" mass="14863">MNGIDHDRIGRADLYRQNILDHNRSPRNRRRMDDATISRREVNMSCGDDVEIFVRVEDGRIADLSFDGIGCAISQAATSMLTEKAKGLTLEEVAVLDRSFVFGLLGVEVGPARLKCALLGLETLKKALRENSDT</sequence>
<organism evidence="2 3">
    <name type="scientific">Candidatus Uhrbacteria bacterium CG_4_10_14_0_8_um_filter_58_22</name>
    <dbReference type="NCBI Taxonomy" id="1975029"/>
    <lineage>
        <taxon>Bacteria</taxon>
        <taxon>Candidatus Uhriibacteriota</taxon>
    </lineage>
</organism>
<dbReference type="Proteomes" id="UP000230973">
    <property type="component" value="Unassembled WGS sequence"/>
</dbReference>
<gene>
    <name evidence="2" type="ORF">COY93_01700</name>
</gene>
<name>A0A2M7QAF8_9BACT</name>
<dbReference type="Gene3D" id="3.90.1010.10">
    <property type="match status" value="1"/>
</dbReference>
<dbReference type="CDD" id="cd06664">
    <property type="entry name" value="IscU_like"/>
    <property type="match status" value="1"/>
</dbReference>
<protein>
    <submittedName>
        <fullName evidence="2">SUF system NifU family Fe-S cluster assembly protein</fullName>
    </submittedName>
</protein>
<evidence type="ECO:0000259" key="1">
    <source>
        <dbReference type="Pfam" id="PF01592"/>
    </source>
</evidence>
<dbReference type="AlphaFoldDB" id="A0A2M7QAF8"/>
<dbReference type="GO" id="GO:0005506">
    <property type="term" value="F:iron ion binding"/>
    <property type="evidence" value="ECO:0007669"/>
    <property type="project" value="InterPro"/>
</dbReference>
<comment type="caution">
    <text evidence="2">The sequence shown here is derived from an EMBL/GenBank/DDBJ whole genome shotgun (WGS) entry which is preliminary data.</text>
</comment>
<dbReference type="EMBL" id="PFLC01000021">
    <property type="protein sequence ID" value="PIY62999.1"/>
    <property type="molecule type" value="Genomic_DNA"/>
</dbReference>
<dbReference type="GO" id="GO:0016226">
    <property type="term" value="P:iron-sulfur cluster assembly"/>
    <property type="evidence" value="ECO:0007669"/>
    <property type="project" value="InterPro"/>
</dbReference>
<evidence type="ECO:0000313" key="3">
    <source>
        <dbReference type="Proteomes" id="UP000230973"/>
    </source>
</evidence>
<dbReference type="InterPro" id="IPR002871">
    <property type="entry name" value="NIF_FeS_clus_asmbl_NifU_N"/>
</dbReference>
<dbReference type="NCBIfam" id="TIGR01994">
    <property type="entry name" value="SUF_scaf_2"/>
    <property type="match status" value="1"/>
</dbReference>
<reference evidence="3" key="1">
    <citation type="submission" date="2017-09" db="EMBL/GenBank/DDBJ databases">
        <title>Depth-based differentiation of microbial function through sediment-hosted aquifers and enrichment of novel symbionts in the deep terrestrial subsurface.</title>
        <authorList>
            <person name="Probst A.J."/>
            <person name="Ladd B."/>
            <person name="Jarett J.K."/>
            <person name="Geller-Mcgrath D.E."/>
            <person name="Sieber C.M.K."/>
            <person name="Emerson J.B."/>
            <person name="Anantharaman K."/>
            <person name="Thomas B.C."/>
            <person name="Malmstrom R."/>
            <person name="Stieglmeier M."/>
            <person name="Klingl A."/>
            <person name="Woyke T."/>
            <person name="Ryan C.M."/>
            <person name="Banfield J.F."/>
        </authorList>
    </citation>
    <scope>NUCLEOTIDE SEQUENCE [LARGE SCALE GENOMIC DNA]</scope>
</reference>
<dbReference type="SUPFAM" id="SSF82649">
    <property type="entry name" value="SufE/NifU"/>
    <property type="match status" value="1"/>
</dbReference>